<dbReference type="Gene3D" id="2.30.29.30">
    <property type="entry name" value="Pleckstrin-homology domain (PH domain)/Phosphotyrosine-binding domain (PTB)"/>
    <property type="match status" value="1"/>
</dbReference>
<reference evidence="2" key="2">
    <citation type="submission" date="2025-09" db="UniProtKB">
        <authorList>
            <consortium name="Ensembl"/>
        </authorList>
    </citation>
    <scope>IDENTIFICATION</scope>
</reference>
<organism evidence="2 3">
    <name type="scientific">Sinocyclocheilus rhinocerous</name>
    <dbReference type="NCBI Taxonomy" id="307959"/>
    <lineage>
        <taxon>Eukaryota</taxon>
        <taxon>Metazoa</taxon>
        <taxon>Chordata</taxon>
        <taxon>Craniata</taxon>
        <taxon>Vertebrata</taxon>
        <taxon>Euteleostomi</taxon>
        <taxon>Actinopterygii</taxon>
        <taxon>Neopterygii</taxon>
        <taxon>Teleostei</taxon>
        <taxon>Ostariophysi</taxon>
        <taxon>Cypriniformes</taxon>
        <taxon>Cyprinidae</taxon>
        <taxon>Cyprininae</taxon>
        <taxon>Sinocyclocheilus</taxon>
    </lineage>
</organism>
<dbReference type="Pfam" id="PF00169">
    <property type="entry name" value="PH"/>
    <property type="match status" value="1"/>
</dbReference>
<dbReference type="InterPro" id="IPR011993">
    <property type="entry name" value="PH-like_dom_sf"/>
</dbReference>
<evidence type="ECO:0000259" key="1">
    <source>
        <dbReference type="PROSITE" id="PS50003"/>
    </source>
</evidence>
<dbReference type="PANTHER" id="PTHR14336">
    <property type="entry name" value="TANDEM PH DOMAIN CONTAINING PROTEIN"/>
    <property type="match status" value="1"/>
</dbReference>
<dbReference type="InterPro" id="IPR001849">
    <property type="entry name" value="PH_domain"/>
</dbReference>
<reference evidence="2" key="1">
    <citation type="submission" date="2025-08" db="UniProtKB">
        <authorList>
            <consortium name="Ensembl"/>
        </authorList>
    </citation>
    <scope>IDENTIFICATION</scope>
</reference>
<dbReference type="PANTHER" id="PTHR14336:SF15">
    <property type="entry name" value="DUAL ADAPTER FOR PHOSPHOTYROSINE AND 3-PHOSPHOTYROSINE AND 3-PHOSPHOINOSITIDE"/>
    <property type="match status" value="1"/>
</dbReference>
<dbReference type="InterPro" id="IPR051707">
    <property type="entry name" value="PI-Interact_SigTrans_Reg"/>
</dbReference>
<dbReference type="AlphaFoldDB" id="A0A673HB64"/>
<name>A0A673HB64_9TELE</name>
<accession>A0A673HB64</accession>
<dbReference type="Proteomes" id="UP000472270">
    <property type="component" value="Unassembled WGS sequence"/>
</dbReference>
<dbReference type="PROSITE" id="PS50003">
    <property type="entry name" value="PH_DOMAIN"/>
    <property type="match status" value="1"/>
</dbReference>
<dbReference type="SUPFAM" id="SSF50729">
    <property type="entry name" value="PH domain-like"/>
    <property type="match status" value="1"/>
</dbReference>
<proteinExistence type="predicted"/>
<evidence type="ECO:0000313" key="3">
    <source>
        <dbReference type="Proteomes" id="UP000472270"/>
    </source>
</evidence>
<protein>
    <recommendedName>
        <fullName evidence="1">PH domain-containing protein</fullName>
    </recommendedName>
</protein>
<feature type="domain" description="PH" evidence="1">
    <location>
        <begin position="19"/>
        <end position="71"/>
    </location>
</feature>
<evidence type="ECO:0000313" key="2">
    <source>
        <dbReference type="Ensembl" id="ENSSRHP00000024111.1"/>
    </source>
</evidence>
<dbReference type="Ensembl" id="ENSSRHT00000024836.1">
    <property type="protein sequence ID" value="ENSSRHP00000024111.1"/>
    <property type="gene ID" value="ENSSRHG00000012690.1"/>
</dbReference>
<keyword evidence="3" id="KW-1185">Reference proteome</keyword>
<sequence length="71" mass="8747">MENIYFKFPQHGRGSAKQIVLRCGWLRKQGGFVKTWHTRWFVLRGDQLYYYKDEDETKCPLYYYQNTCLRD</sequence>